<evidence type="ECO:0000313" key="6">
    <source>
        <dbReference type="Proteomes" id="UP000276776"/>
    </source>
</evidence>
<dbReference type="PANTHER" id="PTHR12835">
    <property type="entry name" value="BIOTIN PROTEIN LIGASE"/>
    <property type="match status" value="1"/>
</dbReference>
<evidence type="ECO:0000256" key="2">
    <source>
        <dbReference type="ARBA" id="ARBA00022598"/>
    </source>
</evidence>
<dbReference type="WBParaSite" id="TCLT_0000180401-mRNA-1">
    <property type="protein sequence ID" value="TCLT_0000180401-mRNA-1"/>
    <property type="gene ID" value="TCLT_0000180401"/>
</dbReference>
<dbReference type="PANTHER" id="PTHR12835:SF5">
    <property type="entry name" value="BIOTIN--PROTEIN LIGASE"/>
    <property type="match status" value="1"/>
</dbReference>
<feature type="signal peptide" evidence="3">
    <location>
        <begin position="1"/>
        <end position="17"/>
    </location>
</feature>
<accession>A0A0N5CNN8</accession>
<dbReference type="Pfam" id="PF03099">
    <property type="entry name" value="BPL_LplA_LipB"/>
    <property type="match status" value="1"/>
</dbReference>
<dbReference type="InterPro" id="IPR004143">
    <property type="entry name" value="BPL_LPL_catalytic"/>
</dbReference>
<dbReference type="InterPro" id="IPR045864">
    <property type="entry name" value="aa-tRNA-synth_II/BPL/LPL"/>
</dbReference>
<dbReference type="STRING" id="103827.A0A0N5CNN8"/>
<protein>
    <submittedName>
        <fullName evidence="7">BPL/LPL catalytic domain-containing protein</fullName>
    </submittedName>
</protein>
<dbReference type="PROSITE" id="PS51733">
    <property type="entry name" value="BPL_LPL_CATALYTIC"/>
    <property type="match status" value="1"/>
</dbReference>
<evidence type="ECO:0000256" key="3">
    <source>
        <dbReference type="SAM" id="SignalP"/>
    </source>
</evidence>
<keyword evidence="3" id="KW-0732">Signal</keyword>
<feature type="chain" id="PRO_5043126269" evidence="3">
    <location>
        <begin position="18"/>
        <end position="548"/>
    </location>
</feature>
<reference evidence="5 6" key="2">
    <citation type="submission" date="2018-11" db="EMBL/GenBank/DDBJ databases">
        <authorList>
            <consortium name="Pathogen Informatics"/>
        </authorList>
    </citation>
    <scope>NUCLEOTIDE SEQUENCE [LARGE SCALE GENOMIC DNA]</scope>
</reference>
<evidence type="ECO:0000313" key="7">
    <source>
        <dbReference type="WBParaSite" id="TCLT_0000180401-mRNA-1"/>
    </source>
</evidence>
<dbReference type="GO" id="GO:0004077">
    <property type="term" value="F:biotin--[biotin carboxyl-carrier protein] ligase activity"/>
    <property type="evidence" value="ECO:0007669"/>
    <property type="project" value="InterPro"/>
</dbReference>
<dbReference type="Gene3D" id="3.30.930.10">
    <property type="entry name" value="Bira Bifunctional Protein, Domain 2"/>
    <property type="match status" value="1"/>
</dbReference>
<evidence type="ECO:0000259" key="4">
    <source>
        <dbReference type="PROSITE" id="PS51733"/>
    </source>
</evidence>
<keyword evidence="6" id="KW-1185">Reference proteome</keyword>
<dbReference type="AlphaFoldDB" id="A0A0N5CNN8"/>
<evidence type="ECO:0000256" key="1">
    <source>
        <dbReference type="ARBA" id="ARBA00009934"/>
    </source>
</evidence>
<name>A0A0N5CNN8_THECL</name>
<evidence type="ECO:0000313" key="5">
    <source>
        <dbReference type="EMBL" id="VDM97436.1"/>
    </source>
</evidence>
<dbReference type="OMA" id="YGRTCKV"/>
<dbReference type="InterPro" id="IPR004408">
    <property type="entry name" value="Biotin_CoA_COase_ligase"/>
</dbReference>
<dbReference type="GO" id="GO:0005737">
    <property type="term" value="C:cytoplasm"/>
    <property type="evidence" value="ECO:0007669"/>
    <property type="project" value="TreeGrafter"/>
</dbReference>
<reference evidence="7" key="1">
    <citation type="submission" date="2016-04" db="UniProtKB">
        <authorList>
            <consortium name="WormBaseParasite"/>
        </authorList>
    </citation>
    <scope>IDENTIFICATION</scope>
</reference>
<dbReference type="SUPFAM" id="SSF55681">
    <property type="entry name" value="Class II aaRS and biotin synthetases"/>
    <property type="match status" value="1"/>
</dbReference>
<proteinExistence type="inferred from homology"/>
<sequence>MRLFLFQILIFTGNNIALYNRILEIVKAIITYDTHTIAHLSYEAFSKYEWIVENTACLIVADTAHLDDKCWIRLQQYFNNSGKMLFLCQNNLLASITACETSKKTARLLKMAFGERQSKKLGKNFETFLKKTVKSLLKDKKVYQTFHAKDFVGGYKYSVVLSKSEDSPLLLYMENAAQHASALFSDATSEQLLQSGSALIADALSRLSIKISTNSTALSCTPGYFICEYDRMPWDMEVSKGMRFDEPFGSMPKLLLRQIRKHGPLPEASKELLPIEVRTRVDHLPDSFNDEIYFKRLSTRKLGKALLYVPVCETTMKIGKSLVCVMPTEPVVIVARQQINGTGRKGNQWLSPIGCAMFTFNYMLSSESSLCNNVGFIQHILCVAVVDGIRSLQNFPLRIKWPNDIYYGRTCKVGGLIVNATTFNDNIVCVGLNLTNSKPTVCINDLLPPELRIQQEDFIANALNKFQYYMDLYERDGQDAFLKHYYQFWLHSREEIILSDTNEKVVIRGLDRYGYLEVRSRKSGKTMAVHPDDNTFDMMKGLIIAKYV</sequence>
<dbReference type="OrthoDB" id="10250105at2759"/>
<keyword evidence="2" id="KW-0436">Ligase</keyword>
<dbReference type="EMBL" id="UYYF01000273">
    <property type="protein sequence ID" value="VDM97436.1"/>
    <property type="molecule type" value="Genomic_DNA"/>
</dbReference>
<gene>
    <name evidence="5" type="ORF">TCLT_LOCUS1805</name>
</gene>
<dbReference type="NCBIfam" id="TIGR00121">
    <property type="entry name" value="birA_ligase"/>
    <property type="match status" value="1"/>
</dbReference>
<organism evidence="7">
    <name type="scientific">Thelazia callipaeda</name>
    <name type="common">Oriental eyeworm</name>
    <name type="synonym">Parasitic nematode</name>
    <dbReference type="NCBI Taxonomy" id="103827"/>
    <lineage>
        <taxon>Eukaryota</taxon>
        <taxon>Metazoa</taxon>
        <taxon>Ecdysozoa</taxon>
        <taxon>Nematoda</taxon>
        <taxon>Chromadorea</taxon>
        <taxon>Rhabditida</taxon>
        <taxon>Spirurina</taxon>
        <taxon>Spiruromorpha</taxon>
        <taxon>Thelazioidea</taxon>
        <taxon>Thelaziidae</taxon>
        <taxon>Thelazia</taxon>
    </lineage>
</organism>
<feature type="domain" description="BPL/LPL catalytic" evidence="4">
    <location>
        <begin position="298"/>
        <end position="482"/>
    </location>
</feature>
<comment type="similarity">
    <text evidence="1">Belongs to the biotin--protein ligase family.</text>
</comment>
<dbReference type="Proteomes" id="UP000276776">
    <property type="component" value="Unassembled WGS sequence"/>
</dbReference>